<dbReference type="Pfam" id="PF00582">
    <property type="entry name" value="Usp"/>
    <property type="match status" value="2"/>
</dbReference>
<dbReference type="KEGG" id="pfla:Pflav_043740"/>
<dbReference type="InterPro" id="IPR014729">
    <property type="entry name" value="Rossmann-like_a/b/a_fold"/>
</dbReference>
<reference evidence="3 4" key="2">
    <citation type="submission" date="2020-03" db="EMBL/GenBank/DDBJ databases">
        <authorList>
            <person name="Ichikawa N."/>
            <person name="Kimura A."/>
            <person name="Kitahashi Y."/>
            <person name="Uohara A."/>
        </authorList>
    </citation>
    <scope>NUCLEOTIDE SEQUENCE [LARGE SCALE GENOMIC DNA]</scope>
    <source>
        <strain evidence="3 4">NBRC 107702</strain>
    </source>
</reference>
<dbReference type="EMBL" id="AP022870">
    <property type="protein sequence ID" value="BCB77964.1"/>
    <property type="molecule type" value="Genomic_DNA"/>
</dbReference>
<feature type="domain" description="UspA" evidence="2">
    <location>
        <begin position="4"/>
        <end position="142"/>
    </location>
</feature>
<protein>
    <submittedName>
        <fullName evidence="3">Universal stress protein</fullName>
    </submittedName>
</protein>
<evidence type="ECO:0000313" key="3">
    <source>
        <dbReference type="EMBL" id="BCB77964.1"/>
    </source>
</evidence>
<dbReference type="InterPro" id="IPR006015">
    <property type="entry name" value="Universal_stress_UspA"/>
</dbReference>
<comment type="similarity">
    <text evidence="1">Belongs to the universal stress protein A family.</text>
</comment>
<dbReference type="PANTHER" id="PTHR31964:SF113">
    <property type="entry name" value="USPA DOMAIN-CONTAINING PROTEIN"/>
    <property type="match status" value="1"/>
</dbReference>
<dbReference type="RefSeq" id="WP_173037607.1">
    <property type="nucleotide sequence ID" value="NZ_AP022870.1"/>
</dbReference>
<dbReference type="InterPro" id="IPR006016">
    <property type="entry name" value="UspA"/>
</dbReference>
<dbReference type="PANTHER" id="PTHR31964">
    <property type="entry name" value="ADENINE NUCLEOTIDE ALPHA HYDROLASES-LIKE SUPERFAMILY PROTEIN"/>
    <property type="match status" value="1"/>
</dbReference>
<keyword evidence="4" id="KW-1185">Reference proteome</keyword>
<dbReference type="Gene3D" id="3.40.50.620">
    <property type="entry name" value="HUPs"/>
    <property type="match status" value="2"/>
</dbReference>
<reference evidence="3 4" key="1">
    <citation type="submission" date="2020-03" db="EMBL/GenBank/DDBJ databases">
        <title>Whole genome shotgun sequence of Phytohabitans flavus NBRC 107702.</title>
        <authorList>
            <person name="Komaki H."/>
            <person name="Tamura T."/>
        </authorList>
    </citation>
    <scope>NUCLEOTIDE SEQUENCE [LARGE SCALE GENOMIC DNA]</scope>
    <source>
        <strain evidence="3 4">NBRC 107702</strain>
    </source>
</reference>
<dbReference type="AlphaFoldDB" id="A0A6F8XVU6"/>
<gene>
    <name evidence="3" type="ORF">Pflav_043740</name>
</gene>
<accession>A0A6F8XVU6</accession>
<dbReference type="PRINTS" id="PR01438">
    <property type="entry name" value="UNVRSLSTRESS"/>
</dbReference>
<evidence type="ECO:0000256" key="1">
    <source>
        <dbReference type="ARBA" id="ARBA00008791"/>
    </source>
</evidence>
<sequence length="288" mass="30079">MTPRPIVVGVDGSEGSEAALRWALDRGARTDTPVTLVYGFSLPMVAGPAGLAPAVWPDYGSRDEAENLLNSTVERARQSHPGVTVNGTVVAGDATASLVESSRQSRLVVVGARGSGGFTGLLVGSTSVAVSANAHCPVVIVRGDEPPADAPVFAGVDGSEGALLALEFGFAEAAARGVSLQVVHVWSPPPMRWRPPAFDLDTQLAEQRAETAELVEGWREKYPKVSTNVRVMAGKPAEVLIDVSHEAQLLAVGSRGLGGFRGLLLGSTSHPLLYHARCPVAVVRELPN</sequence>
<organism evidence="3 4">
    <name type="scientific">Phytohabitans flavus</name>
    <dbReference type="NCBI Taxonomy" id="1076124"/>
    <lineage>
        <taxon>Bacteria</taxon>
        <taxon>Bacillati</taxon>
        <taxon>Actinomycetota</taxon>
        <taxon>Actinomycetes</taxon>
        <taxon>Micromonosporales</taxon>
        <taxon>Micromonosporaceae</taxon>
    </lineage>
</organism>
<evidence type="ECO:0000259" key="2">
    <source>
        <dbReference type="Pfam" id="PF00582"/>
    </source>
</evidence>
<feature type="domain" description="UspA" evidence="2">
    <location>
        <begin position="154"/>
        <end position="284"/>
    </location>
</feature>
<evidence type="ECO:0000313" key="4">
    <source>
        <dbReference type="Proteomes" id="UP000502508"/>
    </source>
</evidence>
<dbReference type="Proteomes" id="UP000502508">
    <property type="component" value="Chromosome"/>
</dbReference>
<dbReference type="SUPFAM" id="SSF52402">
    <property type="entry name" value="Adenine nucleotide alpha hydrolases-like"/>
    <property type="match status" value="2"/>
</dbReference>
<name>A0A6F8XVU6_9ACTN</name>
<proteinExistence type="inferred from homology"/>